<dbReference type="SFLD" id="SFLDS00003">
    <property type="entry name" value="Haloacid_Dehalogenase"/>
    <property type="match status" value="1"/>
</dbReference>
<evidence type="ECO:0000256" key="8">
    <source>
        <dbReference type="ARBA" id="ARBA00022842"/>
    </source>
</evidence>
<dbReference type="GO" id="GO:0004615">
    <property type="term" value="F:phosphomannomutase activity"/>
    <property type="evidence" value="ECO:0007669"/>
    <property type="project" value="UniProtKB-EC"/>
</dbReference>
<dbReference type="EMBL" id="HBIU01014442">
    <property type="protein sequence ID" value="CAE0628031.1"/>
    <property type="molecule type" value="Transcribed_RNA"/>
</dbReference>
<evidence type="ECO:0000256" key="13">
    <source>
        <dbReference type="RuleBase" id="RU361118"/>
    </source>
</evidence>
<dbReference type="GO" id="GO:0006013">
    <property type="term" value="P:mannose metabolic process"/>
    <property type="evidence" value="ECO:0007669"/>
    <property type="project" value="TreeGrafter"/>
</dbReference>
<dbReference type="PANTHER" id="PTHR10466">
    <property type="entry name" value="PHOSPHOMANNOMUTASE"/>
    <property type="match status" value="1"/>
</dbReference>
<comment type="pathway">
    <text evidence="2 13">Nucleotide-sugar biosynthesis; GDP-alpha-D-mannose biosynthesis; alpha-D-mannose 1-phosphate from D-fructose 6-phosphate: step 2/2.</text>
</comment>
<feature type="binding site" evidence="11">
    <location>
        <position position="147"/>
    </location>
    <ligand>
        <name>alpha-D-mannose 1-phosphate</name>
        <dbReference type="ChEBI" id="CHEBI:58409"/>
    </ligand>
</feature>
<dbReference type="NCBIfam" id="TIGR01484">
    <property type="entry name" value="HAD-SF-IIB"/>
    <property type="match status" value="1"/>
</dbReference>
<feature type="binding site" evidence="12">
    <location>
        <position position="250"/>
    </location>
    <ligand>
        <name>Mg(2+)</name>
        <dbReference type="ChEBI" id="CHEBI:18420"/>
        <label>1</label>
    </ligand>
</feature>
<feature type="binding site" evidence="12">
    <location>
        <position position="233"/>
    </location>
    <ligand>
        <name>Mg(2+)</name>
        <dbReference type="ChEBI" id="CHEBI:18420"/>
        <label>1</label>
    </ligand>
</feature>
<dbReference type="PANTHER" id="PTHR10466:SF0">
    <property type="entry name" value="PHOSPHOMANNOMUTASE"/>
    <property type="match status" value="1"/>
</dbReference>
<dbReference type="UniPathway" id="UPA00126">
    <property type="reaction ID" value="UER00424"/>
</dbReference>
<keyword evidence="9 13" id="KW-0413">Isomerase</keyword>
<dbReference type="GO" id="GO:0009298">
    <property type="term" value="P:GDP-mannose biosynthetic process"/>
    <property type="evidence" value="ECO:0007669"/>
    <property type="project" value="UniProtKB-UniPathway"/>
</dbReference>
<feature type="binding site" evidence="12">
    <location>
        <position position="36"/>
    </location>
    <ligand>
        <name>Mg(2+)</name>
        <dbReference type="ChEBI" id="CHEBI:18420"/>
        <label>1</label>
    </ligand>
</feature>
<feature type="binding site" evidence="11">
    <location>
        <position position="45"/>
    </location>
    <ligand>
        <name>alpha-D-mannose 1-phosphate</name>
        <dbReference type="ChEBI" id="CHEBI:58409"/>
    </ligand>
</feature>
<feature type="binding site" evidence="11">
    <location>
        <position position="165"/>
    </location>
    <ligand>
        <name>alpha-D-mannose 1-phosphate</name>
        <dbReference type="ChEBI" id="CHEBI:58409"/>
    </ligand>
</feature>
<dbReference type="EC" id="5.4.2.8" evidence="5 13"/>
<accession>A0A6V1Q7K0</accession>
<dbReference type="InterPro" id="IPR043169">
    <property type="entry name" value="PMM_cap"/>
</dbReference>
<evidence type="ECO:0000256" key="11">
    <source>
        <dbReference type="PIRSR" id="PIRSR605002-2"/>
    </source>
</evidence>
<keyword evidence="14" id="KW-0732">Signal</keyword>
<evidence type="ECO:0000256" key="9">
    <source>
        <dbReference type="ARBA" id="ARBA00023235"/>
    </source>
</evidence>
<comment type="function">
    <text evidence="13">Involved in the synthesis of the GDP-mannose and dolichol-phosphate-mannose required for a number of critical mannosyl transfer reactions.</text>
</comment>
<dbReference type="CDD" id="cd02585">
    <property type="entry name" value="HAD_PMM"/>
    <property type="match status" value="1"/>
</dbReference>
<dbReference type="FunFam" id="3.30.1240.20:FF:000001">
    <property type="entry name" value="Phosphomannomutase"/>
    <property type="match status" value="1"/>
</dbReference>
<dbReference type="SFLD" id="SFLDG01140">
    <property type="entry name" value="C2.B:_Phosphomannomutase_and_P"/>
    <property type="match status" value="1"/>
</dbReference>
<evidence type="ECO:0000256" key="6">
    <source>
        <dbReference type="ARBA" id="ARBA00022490"/>
    </source>
</evidence>
<evidence type="ECO:0000256" key="1">
    <source>
        <dbReference type="ARBA" id="ARBA00004496"/>
    </source>
</evidence>
<gene>
    <name evidence="15" type="ORF">HAKA00212_LOCUS6710</name>
</gene>
<evidence type="ECO:0000256" key="4">
    <source>
        <dbReference type="ARBA" id="ARBA00011738"/>
    </source>
</evidence>
<dbReference type="Gene3D" id="3.30.1240.20">
    <property type="match status" value="1"/>
</dbReference>
<dbReference type="InterPro" id="IPR023214">
    <property type="entry name" value="HAD_sf"/>
</dbReference>
<comment type="subunit">
    <text evidence="4 13">Homodimer.</text>
</comment>
<dbReference type="InterPro" id="IPR036412">
    <property type="entry name" value="HAD-like_sf"/>
</dbReference>
<feature type="binding site" evidence="11">
    <location>
        <position position="205"/>
    </location>
    <ligand>
        <name>alpha-D-mannose 1-phosphate</name>
        <dbReference type="ChEBI" id="CHEBI:58409"/>
    </ligand>
</feature>
<comment type="subcellular location">
    <subcellularLocation>
        <location evidence="1 13">Cytoplasm</location>
    </subcellularLocation>
</comment>
<dbReference type="Gene3D" id="3.40.50.1000">
    <property type="entry name" value="HAD superfamily/HAD-like"/>
    <property type="match status" value="1"/>
</dbReference>
<evidence type="ECO:0000256" key="3">
    <source>
        <dbReference type="ARBA" id="ARBA00009736"/>
    </source>
</evidence>
<keyword evidence="8 12" id="KW-0460">Magnesium</keyword>
<dbReference type="SFLD" id="SFLDF00445">
    <property type="entry name" value="alpha-phosphomannomutase"/>
    <property type="match status" value="1"/>
</dbReference>
<protein>
    <recommendedName>
        <fullName evidence="5 13">Phosphomannomutase</fullName>
        <ecNumber evidence="5 13">5.4.2.8</ecNumber>
    </recommendedName>
</protein>
<organism evidence="15">
    <name type="scientific">Heterosigma akashiwo</name>
    <name type="common">Chromophytic alga</name>
    <name type="synonym">Heterosigma carterae</name>
    <dbReference type="NCBI Taxonomy" id="2829"/>
    <lineage>
        <taxon>Eukaryota</taxon>
        <taxon>Sar</taxon>
        <taxon>Stramenopiles</taxon>
        <taxon>Ochrophyta</taxon>
        <taxon>Raphidophyceae</taxon>
        <taxon>Chattonellales</taxon>
        <taxon>Chattonellaceae</taxon>
        <taxon>Heterosigma</taxon>
    </lineage>
</organism>
<sequence length="289" mass="32553">MLVYLFCLALFLVNLLSGGNSLKMSSRNPRILALFDVDGTMTAARKTITPEMRNFFRALNTKISVGVVGGSDLAKQKEQLGDDVVTEYDYSFSENGLIAFKDGEEIGRTAISDHLGEDNLKRVINWVLRYFADLDVPIKRGTFIEFRTGMLNVSPIGRDCSREERNAFEEFDLANGVRAAMVERMREEFADLGLQFSIGGQISFDVFPQGWDKTYCLRYLPETDYDEIHFFGDKTMKGGNDYEIFEAERTIGHTVTSPDDTKAQCMALFGVTEEDIAAAAEEDSQKRKK</sequence>
<dbReference type="Pfam" id="PF03332">
    <property type="entry name" value="PMM"/>
    <property type="match status" value="1"/>
</dbReference>
<dbReference type="GO" id="GO:0046872">
    <property type="term" value="F:metal ion binding"/>
    <property type="evidence" value="ECO:0007669"/>
    <property type="project" value="UniProtKB-KW"/>
</dbReference>
<dbReference type="SFLD" id="SFLDG01143">
    <property type="entry name" value="C2.B.3:_Phosphomannomutase_Lik"/>
    <property type="match status" value="1"/>
</dbReference>
<feature type="chain" id="PRO_5030160785" description="Phosphomannomutase" evidence="14">
    <location>
        <begin position="22"/>
        <end position="289"/>
    </location>
</feature>
<feature type="binding site" evidence="11">
    <location>
        <position position="158"/>
    </location>
    <ligand>
        <name>alpha-D-mannose 1-phosphate</name>
        <dbReference type="ChEBI" id="CHEBI:58409"/>
    </ligand>
</feature>
<dbReference type="AlphaFoldDB" id="A0A6V1Q7K0"/>
<dbReference type="InterPro" id="IPR006379">
    <property type="entry name" value="HAD-SF_hydro_IIB"/>
</dbReference>
<dbReference type="GO" id="GO:0005829">
    <property type="term" value="C:cytosol"/>
    <property type="evidence" value="ECO:0007669"/>
    <property type="project" value="TreeGrafter"/>
</dbReference>
<feature type="signal peptide" evidence="14">
    <location>
        <begin position="1"/>
        <end position="21"/>
    </location>
</feature>
<evidence type="ECO:0000256" key="5">
    <source>
        <dbReference type="ARBA" id="ARBA00012730"/>
    </source>
</evidence>
<keyword evidence="7 12" id="KW-0479">Metal-binding</keyword>
<evidence type="ECO:0000256" key="10">
    <source>
        <dbReference type="PIRSR" id="PIRSR605002-1"/>
    </source>
</evidence>
<dbReference type="SUPFAM" id="SSF56784">
    <property type="entry name" value="HAD-like"/>
    <property type="match status" value="1"/>
</dbReference>
<comment type="catalytic activity">
    <reaction evidence="13">
        <text>alpha-D-mannose 1-phosphate = D-mannose 6-phosphate</text>
        <dbReference type="Rhea" id="RHEA:11140"/>
        <dbReference type="ChEBI" id="CHEBI:58409"/>
        <dbReference type="ChEBI" id="CHEBI:58735"/>
        <dbReference type="EC" id="5.4.2.8"/>
    </reaction>
</comment>
<keyword evidence="6 13" id="KW-0963">Cytoplasm</keyword>
<feature type="binding site" evidence="11">
    <location>
        <position position="203"/>
    </location>
    <ligand>
        <name>alpha-D-mannose 1-phosphate</name>
        <dbReference type="ChEBI" id="CHEBI:58409"/>
    </ligand>
</feature>
<evidence type="ECO:0000256" key="12">
    <source>
        <dbReference type="PIRSR" id="PIRSR605002-3"/>
    </source>
</evidence>
<comment type="similarity">
    <text evidence="3 13">Belongs to the eukaryotic PMM family.</text>
</comment>
<evidence type="ECO:0000313" key="15">
    <source>
        <dbReference type="EMBL" id="CAE0628031.1"/>
    </source>
</evidence>
<dbReference type="InterPro" id="IPR005002">
    <property type="entry name" value="PMM"/>
</dbReference>
<feature type="binding site" evidence="12">
    <location>
        <position position="38"/>
    </location>
    <ligand>
        <name>Mg(2+)</name>
        <dbReference type="ChEBI" id="CHEBI:18420"/>
        <label>1</label>
    </ligand>
</feature>
<reference evidence="15" key="1">
    <citation type="submission" date="2021-01" db="EMBL/GenBank/DDBJ databases">
        <authorList>
            <person name="Corre E."/>
            <person name="Pelletier E."/>
            <person name="Niang G."/>
            <person name="Scheremetjew M."/>
            <person name="Finn R."/>
            <person name="Kale V."/>
            <person name="Holt S."/>
            <person name="Cochrane G."/>
            <person name="Meng A."/>
            <person name="Brown T."/>
            <person name="Cohen L."/>
        </authorList>
    </citation>
    <scope>NUCLEOTIDE SEQUENCE</scope>
    <source>
        <strain evidence="15">CCMP3107</strain>
    </source>
</reference>
<dbReference type="GO" id="GO:0006487">
    <property type="term" value="P:protein N-linked glycosylation"/>
    <property type="evidence" value="ECO:0007669"/>
    <property type="project" value="TreeGrafter"/>
</dbReference>
<evidence type="ECO:0000256" key="14">
    <source>
        <dbReference type="SAM" id="SignalP"/>
    </source>
</evidence>
<evidence type="ECO:0000256" key="7">
    <source>
        <dbReference type="ARBA" id="ARBA00022723"/>
    </source>
</evidence>
<feature type="active site" description="Proton donor/acceptor" evidence="10">
    <location>
        <position position="38"/>
    </location>
</feature>
<proteinExistence type="inferred from homology"/>
<evidence type="ECO:0000256" key="2">
    <source>
        <dbReference type="ARBA" id="ARBA00004699"/>
    </source>
</evidence>
<feature type="binding site" evidence="12">
    <location>
        <position position="245"/>
    </location>
    <ligand>
        <name>Mg(2+)</name>
        <dbReference type="ChEBI" id="CHEBI:18420"/>
        <label>1</label>
    </ligand>
</feature>
<name>A0A6V1Q7K0_HETAK</name>
<comment type="cofactor">
    <cofactor evidence="12">
        <name>Mg(2+)</name>
        <dbReference type="ChEBI" id="CHEBI:18420"/>
    </cofactor>
</comment>
<feature type="active site" description="Nucleophile" evidence="10">
    <location>
        <position position="36"/>
    </location>
</feature>